<sequence>MQEEHQAWNAGACQLTTYDICIAMTLACLKGDRINHDNLEKACLHADNAIRKMVLITKLKTPQEQD</sequence>
<proteinExistence type="predicted"/>
<organism evidence="1 2">
    <name type="scientific">Plesiomonas shigelloides</name>
    <name type="common">Aeromonas shigelloides</name>
    <dbReference type="NCBI Taxonomy" id="703"/>
    <lineage>
        <taxon>Bacteria</taxon>
        <taxon>Pseudomonadati</taxon>
        <taxon>Pseudomonadota</taxon>
        <taxon>Gammaproteobacteria</taxon>
        <taxon>Enterobacterales</taxon>
        <taxon>Enterobacteriaceae</taxon>
        <taxon>Plesiomonas</taxon>
    </lineage>
</organism>
<evidence type="ECO:0000313" key="1">
    <source>
        <dbReference type="EMBL" id="MBO1107724.1"/>
    </source>
</evidence>
<dbReference type="RefSeq" id="WP_010863618.1">
    <property type="nucleotide sequence ID" value="NZ_JAFNAA010000004.1"/>
</dbReference>
<dbReference type="Proteomes" id="UP000664658">
    <property type="component" value="Unassembled WGS sequence"/>
</dbReference>
<dbReference type="AlphaFoldDB" id="A0A8I2B1E6"/>
<name>A0A8I2B1E6_PLESH</name>
<comment type="caution">
    <text evidence="1">The sequence shown here is derived from an EMBL/GenBank/DDBJ whole genome shotgun (WGS) entry which is preliminary data.</text>
</comment>
<accession>A0A8I2B1E6</accession>
<dbReference type="EMBL" id="JAFNAA010000004">
    <property type="protein sequence ID" value="MBO1107724.1"/>
    <property type="molecule type" value="Genomic_DNA"/>
</dbReference>
<protein>
    <submittedName>
        <fullName evidence="1">Uncharacterized protein</fullName>
    </submittedName>
</protein>
<reference evidence="1" key="1">
    <citation type="submission" date="2021-03" db="EMBL/GenBank/DDBJ databases">
        <title>Plesiomonas shigelloides zfcc0051, isolated from zebrafish feces.</title>
        <authorList>
            <person name="Vanderhoek Z."/>
            <person name="Gaulke C."/>
        </authorList>
    </citation>
    <scope>NUCLEOTIDE SEQUENCE</scope>
    <source>
        <strain evidence="1">Zfcc0051</strain>
    </source>
</reference>
<evidence type="ECO:0000313" key="2">
    <source>
        <dbReference type="Proteomes" id="UP000664658"/>
    </source>
</evidence>
<gene>
    <name evidence="1" type="ORF">J2R62_05720</name>
</gene>